<dbReference type="Gene3D" id="3.40.50.150">
    <property type="entry name" value="Vaccinia Virus protein VP39"/>
    <property type="match status" value="1"/>
</dbReference>
<accession>A0A7S1SDV3</accession>
<gene>
    <name evidence="2" type="ORF">ACAT0790_LOCUS67015</name>
</gene>
<feature type="domain" description="Methyltransferase" evidence="1">
    <location>
        <begin position="362"/>
        <end position="489"/>
    </location>
</feature>
<evidence type="ECO:0000259" key="1">
    <source>
        <dbReference type="Pfam" id="PF13679"/>
    </source>
</evidence>
<proteinExistence type="predicted"/>
<name>A0A7S1SDV3_ALECA</name>
<dbReference type="InterPro" id="IPR029063">
    <property type="entry name" value="SAM-dependent_MTases_sf"/>
</dbReference>
<dbReference type="InterPro" id="IPR025714">
    <property type="entry name" value="Methyltranfer_dom"/>
</dbReference>
<sequence length="587" mass="63545">MDPGRVKAYPAVPSLPCHMQPLGSGAGPLSLAVARSPARPEGPSVQTAASRWPPALSLAAPELALSPAAGARRADRRRHPARWPVLGGSLGALALLAARKLQHRGRPIRRRLPVPAAAAAAAAVEAPVHVVAVHGPPSEEALRALRDLPPPDPSPPVLRGGGLLEVPEPGEMICKACGRMLRWKTRMEHLRGKEHWAALAEARQAAAEFRASGGRWAAAEEGSPGANSFDLGGPDYDFGTFTGMNGTWVDRVSDAGGDDLAIVGPRWHMTELKAPSWRKRRGGNGICLDPTWTLDRVSRSQRLRIWRYLSTVLTPDRKLRDPFGPNLPEVIAEADWSLVRVKELFESCEMARITVRQILAAERLRPISHIYDVACGHGLVGILLAYCFPKKRVVCIDRKKRRSFAAVVDSWLASERCARASASGDPPLGNIQFVEGDAYEELPAQWAEGAAPEGALVVAVHACNEATPQAIALAEEHRMCWAVMPCCFDESLYLPLTPVRPRRRTGARAHHGKSGLGDNARYLFVSGALAARHEAWLVREVDGRITNRNLVMIGGSAWHRAADGAAAAEGRQPMLERRGAWNPILAS</sequence>
<evidence type="ECO:0000313" key="2">
    <source>
        <dbReference type="EMBL" id="CAD9190241.1"/>
    </source>
</evidence>
<protein>
    <recommendedName>
        <fullName evidence="1">Methyltransferase domain-containing protein</fullName>
    </recommendedName>
</protein>
<reference evidence="2" key="1">
    <citation type="submission" date="2021-01" db="EMBL/GenBank/DDBJ databases">
        <authorList>
            <person name="Corre E."/>
            <person name="Pelletier E."/>
            <person name="Niang G."/>
            <person name="Scheremetjew M."/>
            <person name="Finn R."/>
            <person name="Kale V."/>
            <person name="Holt S."/>
            <person name="Cochrane G."/>
            <person name="Meng A."/>
            <person name="Brown T."/>
            <person name="Cohen L."/>
        </authorList>
    </citation>
    <scope>NUCLEOTIDE SEQUENCE</scope>
    <source>
        <strain evidence="2">OF101</strain>
    </source>
</reference>
<dbReference type="EMBL" id="HBGE01112410">
    <property type="protein sequence ID" value="CAD9190241.1"/>
    <property type="molecule type" value="Transcribed_RNA"/>
</dbReference>
<dbReference type="SUPFAM" id="SSF53335">
    <property type="entry name" value="S-adenosyl-L-methionine-dependent methyltransferases"/>
    <property type="match status" value="1"/>
</dbReference>
<dbReference type="Pfam" id="PF13679">
    <property type="entry name" value="Methyltransf_32"/>
    <property type="match status" value="1"/>
</dbReference>
<dbReference type="AlphaFoldDB" id="A0A7S1SDV3"/>
<organism evidence="2">
    <name type="scientific">Alexandrium catenella</name>
    <name type="common">Red tide dinoflagellate</name>
    <name type="synonym">Gonyaulax catenella</name>
    <dbReference type="NCBI Taxonomy" id="2925"/>
    <lineage>
        <taxon>Eukaryota</taxon>
        <taxon>Sar</taxon>
        <taxon>Alveolata</taxon>
        <taxon>Dinophyceae</taxon>
        <taxon>Gonyaulacales</taxon>
        <taxon>Pyrocystaceae</taxon>
        <taxon>Alexandrium</taxon>
    </lineage>
</organism>